<feature type="compositionally biased region" description="Low complexity" evidence="1">
    <location>
        <begin position="342"/>
        <end position="352"/>
    </location>
</feature>
<keyword evidence="2" id="KW-1133">Transmembrane helix</keyword>
<dbReference type="EMBL" id="MCGE01000008">
    <property type="protein sequence ID" value="ORZ18714.1"/>
    <property type="molecule type" value="Genomic_DNA"/>
</dbReference>
<dbReference type="OrthoDB" id="2290510at2759"/>
<name>A0A1X2IN79_9FUNG</name>
<comment type="caution">
    <text evidence="3">The sequence shown here is derived from an EMBL/GenBank/DDBJ whole genome shotgun (WGS) entry which is preliminary data.</text>
</comment>
<feature type="transmembrane region" description="Helical" evidence="2">
    <location>
        <begin position="451"/>
        <end position="472"/>
    </location>
</feature>
<feature type="region of interest" description="Disordered" evidence="1">
    <location>
        <begin position="328"/>
        <end position="358"/>
    </location>
</feature>
<evidence type="ECO:0000313" key="4">
    <source>
        <dbReference type="Proteomes" id="UP000193560"/>
    </source>
</evidence>
<evidence type="ECO:0000256" key="1">
    <source>
        <dbReference type="SAM" id="MobiDB-lite"/>
    </source>
</evidence>
<keyword evidence="2" id="KW-0472">Membrane</keyword>
<dbReference type="AlphaFoldDB" id="A0A1X2IN79"/>
<protein>
    <submittedName>
        <fullName evidence="3">Uncharacterized protein</fullName>
    </submittedName>
</protein>
<feature type="compositionally biased region" description="Basic and acidic residues" evidence="1">
    <location>
        <begin position="283"/>
        <end position="293"/>
    </location>
</feature>
<proteinExistence type="predicted"/>
<feature type="compositionally biased region" description="Basic residues" evidence="1">
    <location>
        <begin position="181"/>
        <end position="192"/>
    </location>
</feature>
<feature type="compositionally biased region" description="Low complexity" evidence="1">
    <location>
        <begin position="270"/>
        <end position="282"/>
    </location>
</feature>
<sequence>MTQNSYARISDSLLDIFNATEIGTATTLRDDDLSTYIETPFGDFDAYNNINIANDTESLVEDDDPSEQQQFNRISGILSQLIREANKAINSTSSSLSDKLTVMNENTGNKSLMTRSMDSKSPLHAEKSTTALERIISAPSPTIINTSRMSSTATIIDTLDNCDSPQQLNSVDDVAAVTKDPRRRSRLPRRKKLPLESFAQHNQDHQHQHYLHRNRSPSNASSIVSSTTSTPNLDEDSLLFSPVASSLTTPMSRTISPLFLEKEHYHHSDSNNNNNSSSNSSDYDSHVEKDSNGKHRPQLDGSTLSLTDSFERLDSSLAKVDTLSRDLASYRRKHPRSGNSKASATAGAAVQPAPVPPPSSTFISPDNNISANHHHYQQLKTKYHSNGWTVLWMLPLLYIPYLLGVALWEKWAMAASVGTTTPLDLLSTTISALVYGDSPRALVSSSTATQIIPLSVGLSVYALFLMILRLLVAPKPSISSTLEK</sequence>
<evidence type="ECO:0000256" key="2">
    <source>
        <dbReference type="SAM" id="Phobius"/>
    </source>
</evidence>
<accession>A0A1X2IN79</accession>
<keyword evidence="2" id="KW-0812">Transmembrane</keyword>
<organism evidence="3 4">
    <name type="scientific">Absidia repens</name>
    <dbReference type="NCBI Taxonomy" id="90262"/>
    <lineage>
        <taxon>Eukaryota</taxon>
        <taxon>Fungi</taxon>
        <taxon>Fungi incertae sedis</taxon>
        <taxon>Mucoromycota</taxon>
        <taxon>Mucoromycotina</taxon>
        <taxon>Mucoromycetes</taxon>
        <taxon>Mucorales</taxon>
        <taxon>Cunninghamellaceae</taxon>
        <taxon>Absidia</taxon>
    </lineage>
</organism>
<keyword evidence="4" id="KW-1185">Reference proteome</keyword>
<feature type="transmembrane region" description="Helical" evidence="2">
    <location>
        <begin position="388"/>
        <end position="408"/>
    </location>
</feature>
<evidence type="ECO:0000313" key="3">
    <source>
        <dbReference type="EMBL" id="ORZ18714.1"/>
    </source>
</evidence>
<feature type="region of interest" description="Disordered" evidence="1">
    <location>
        <begin position="265"/>
        <end position="303"/>
    </location>
</feature>
<feature type="compositionally biased region" description="Low complexity" evidence="1">
    <location>
        <begin position="216"/>
        <end position="230"/>
    </location>
</feature>
<dbReference type="Proteomes" id="UP000193560">
    <property type="component" value="Unassembled WGS sequence"/>
</dbReference>
<gene>
    <name evidence="3" type="ORF">BCR42DRAFT_411455</name>
</gene>
<reference evidence="3 4" key="1">
    <citation type="submission" date="2016-07" db="EMBL/GenBank/DDBJ databases">
        <title>Pervasive Adenine N6-methylation of Active Genes in Fungi.</title>
        <authorList>
            <consortium name="DOE Joint Genome Institute"/>
            <person name="Mondo S.J."/>
            <person name="Dannebaum R.O."/>
            <person name="Kuo R.C."/>
            <person name="Labutti K."/>
            <person name="Haridas S."/>
            <person name="Kuo A."/>
            <person name="Salamov A."/>
            <person name="Ahrendt S.R."/>
            <person name="Lipzen A."/>
            <person name="Sullivan W."/>
            <person name="Andreopoulos W.B."/>
            <person name="Clum A."/>
            <person name="Lindquist E."/>
            <person name="Daum C."/>
            <person name="Ramamoorthy G.K."/>
            <person name="Gryganskyi A."/>
            <person name="Culley D."/>
            <person name="Magnuson J.K."/>
            <person name="James T.Y."/>
            <person name="O'Malley M.A."/>
            <person name="Stajich J.E."/>
            <person name="Spatafora J.W."/>
            <person name="Visel A."/>
            <person name="Grigoriev I.V."/>
        </authorList>
    </citation>
    <scope>NUCLEOTIDE SEQUENCE [LARGE SCALE GENOMIC DNA]</scope>
    <source>
        <strain evidence="3 4">NRRL 1336</strain>
    </source>
</reference>
<feature type="region of interest" description="Disordered" evidence="1">
    <location>
        <begin position="162"/>
        <end position="236"/>
    </location>
</feature>